<dbReference type="RefSeq" id="WP_162385800.1">
    <property type="nucleotide sequence ID" value="NZ_CP045997.1"/>
</dbReference>
<dbReference type="Proteomes" id="UP000464577">
    <property type="component" value="Chromosome"/>
</dbReference>
<sequence>MHKSIAILIALGAVAFFILLWCGIIYTISYASGWQKLAETYSTSYVPNQTKNCNCLFQKSSSYNGVVQYASTKEGLYLKTINLFSIGHNPLFIPWKDIESYESGDLIIPYKNRLIAYSAKFKVKGITIFINQDVRALQIQY</sequence>
<evidence type="ECO:0000313" key="2">
    <source>
        <dbReference type="EMBL" id="QHV95389.1"/>
    </source>
</evidence>
<feature type="transmembrane region" description="Helical" evidence="1">
    <location>
        <begin position="6"/>
        <end position="28"/>
    </location>
</feature>
<accession>A0A6P1VUS7</accession>
<keyword evidence="1" id="KW-0812">Transmembrane</keyword>
<evidence type="ECO:0000313" key="3">
    <source>
        <dbReference type="Proteomes" id="UP000464577"/>
    </source>
</evidence>
<dbReference type="EMBL" id="CP045997">
    <property type="protein sequence ID" value="QHV95389.1"/>
    <property type="molecule type" value="Genomic_DNA"/>
</dbReference>
<proteinExistence type="predicted"/>
<organism evidence="2 3">
    <name type="scientific">Spirosoma endbachense</name>
    <dbReference type="NCBI Taxonomy" id="2666025"/>
    <lineage>
        <taxon>Bacteria</taxon>
        <taxon>Pseudomonadati</taxon>
        <taxon>Bacteroidota</taxon>
        <taxon>Cytophagia</taxon>
        <taxon>Cytophagales</taxon>
        <taxon>Cytophagaceae</taxon>
        <taxon>Spirosoma</taxon>
    </lineage>
</organism>
<evidence type="ECO:0000256" key="1">
    <source>
        <dbReference type="SAM" id="Phobius"/>
    </source>
</evidence>
<name>A0A6P1VUS7_9BACT</name>
<keyword evidence="1" id="KW-0472">Membrane</keyword>
<dbReference type="KEGG" id="senf:GJR95_10375"/>
<keyword evidence="3" id="KW-1185">Reference proteome</keyword>
<keyword evidence="1" id="KW-1133">Transmembrane helix</keyword>
<protein>
    <submittedName>
        <fullName evidence="2">Uncharacterized protein</fullName>
    </submittedName>
</protein>
<reference evidence="2 3" key="1">
    <citation type="submission" date="2019-11" db="EMBL/GenBank/DDBJ databases">
        <title>Spirosoma endbachense sp. nov., isolated from a natural salt meadow.</title>
        <authorList>
            <person name="Rojas J."/>
            <person name="Ambika Manirajan B."/>
            <person name="Ratering S."/>
            <person name="Suarez C."/>
            <person name="Geissler-Plaum R."/>
            <person name="Schnell S."/>
        </authorList>
    </citation>
    <scope>NUCLEOTIDE SEQUENCE [LARGE SCALE GENOMIC DNA]</scope>
    <source>
        <strain evidence="2 3">I-24</strain>
    </source>
</reference>
<dbReference type="AlphaFoldDB" id="A0A6P1VUS7"/>
<gene>
    <name evidence="2" type="ORF">GJR95_10375</name>
</gene>